<proteinExistence type="predicted"/>
<gene>
    <name evidence="4" type="ORF">H4281_33930</name>
</gene>
<name>A0A7W3ZE32_9PSEU</name>
<dbReference type="SMART" id="SM00248">
    <property type="entry name" value="ANK"/>
    <property type="match status" value="4"/>
</dbReference>
<evidence type="ECO:0000256" key="1">
    <source>
        <dbReference type="ARBA" id="ARBA00022737"/>
    </source>
</evidence>
<feature type="repeat" description="ANK" evidence="3">
    <location>
        <begin position="80"/>
        <end position="112"/>
    </location>
</feature>
<keyword evidence="5" id="KW-1185">Reference proteome</keyword>
<dbReference type="PANTHER" id="PTHR24189">
    <property type="entry name" value="MYOTROPHIN"/>
    <property type="match status" value="1"/>
</dbReference>
<dbReference type="PROSITE" id="PS50088">
    <property type="entry name" value="ANK_REPEAT"/>
    <property type="match status" value="2"/>
</dbReference>
<dbReference type="Pfam" id="PF12796">
    <property type="entry name" value="Ank_2"/>
    <property type="match status" value="1"/>
</dbReference>
<keyword evidence="1" id="KW-0677">Repeat</keyword>
<dbReference type="InterPro" id="IPR036770">
    <property type="entry name" value="Ankyrin_rpt-contain_sf"/>
</dbReference>
<dbReference type="AlphaFoldDB" id="A0A7W3ZE32"/>
<comment type="caution">
    <text evidence="4">The sequence shown here is derived from an EMBL/GenBank/DDBJ whole genome shotgun (WGS) entry which is preliminary data.</text>
</comment>
<evidence type="ECO:0000256" key="3">
    <source>
        <dbReference type="PROSITE-ProRule" id="PRU00023"/>
    </source>
</evidence>
<reference evidence="4 5" key="1">
    <citation type="submission" date="2020-08" db="EMBL/GenBank/DDBJ databases">
        <title>Amycolatopsis sp. nov. DR6-1 isolated from Dendrobium heterocarpum.</title>
        <authorList>
            <person name="Tedsree N."/>
            <person name="Kuncharoen N."/>
            <person name="Likhitwitayawuid K."/>
            <person name="Tanasupawat S."/>
        </authorList>
    </citation>
    <scope>NUCLEOTIDE SEQUENCE [LARGE SCALE GENOMIC DNA]</scope>
    <source>
        <strain evidence="4 5">DR6-1</strain>
    </source>
</reference>
<protein>
    <submittedName>
        <fullName evidence="4">Ankyrin repeat domain-containing protein</fullName>
    </submittedName>
</protein>
<dbReference type="Proteomes" id="UP000526734">
    <property type="component" value="Unassembled WGS sequence"/>
</dbReference>
<dbReference type="EMBL" id="JACGZW010000012">
    <property type="protein sequence ID" value="MBB1158171.1"/>
    <property type="molecule type" value="Genomic_DNA"/>
</dbReference>
<keyword evidence="2 3" id="KW-0040">ANK repeat</keyword>
<dbReference type="RefSeq" id="WP_182894925.1">
    <property type="nucleotide sequence ID" value="NZ_JACGZW010000012.1"/>
</dbReference>
<dbReference type="InterPro" id="IPR050745">
    <property type="entry name" value="Multifunctional_regulatory"/>
</dbReference>
<evidence type="ECO:0000256" key="2">
    <source>
        <dbReference type="ARBA" id="ARBA00023043"/>
    </source>
</evidence>
<dbReference type="Gene3D" id="1.25.40.20">
    <property type="entry name" value="Ankyrin repeat-containing domain"/>
    <property type="match status" value="2"/>
</dbReference>
<evidence type="ECO:0000313" key="4">
    <source>
        <dbReference type="EMBL" id="MBB1158171.1"/>
    </source>
</evidence>
<dbReference type="InterPro" id="IPR002110">
    <property type="entry name" value="Ankyrin_rpt"/>
</dbReference>
<dbReference type="PROSITE" id="PS50297">
    <property type="entry name" value="ANK_REP_REGION"/>
    <property type="match status" value="1"/>
</dbReference>
<dbReference type="SUPFAM" id="SSF48403">
    <property type="entry name" value="Ankyrin repeat"/>
    <property type="match status" value="1"/>
</dbReference>
<sequence>MPTDEDQLSTYVAIREGAADRLSELLRADPELATCPLGGPARGRTPLHVVSDWPGYFPNGPRVAELLIASGADVDARPDGGESPLHWTASSDDAAVARVLIDAGADIEAPGGSIGTPLDNAIGYACWNVARLLVERGARVEKLWHAAALGLLDRMEELIADSAPAQEALDQALWHACAGGQRRAAERLIGLGADVTFTPEYGRGTLIDAAASDGTQRANLIEWLTGLGLRASADTVD</sequence>
<feature type="repeat" description="ANK" evidence="3">
    <location>
        <begin position="42"/>
        <end position="79"/>
    </location>
</feature>
<evidence type="ECO:0000313" key="5">
    <source>
        <dbReference type="Proteomes" id="UP000526734"/>
    </source>
</evidence>
<dbReference type="PANTHER" id="PTHR24189:SF50">
    <property type="entry name" value="ANKYRIN REPEAT AND SOCS BOX PROTEIN 2"/>
    <property type="match status" value="1"/>
</dbReference>
<organism evidence="4 5">
    <name type="scientific">Amycolatopsis dendrobii</name>
    <dbReference type="NCBI Taxonomy" id="2760662"/>
    <lineage>
        <taxon>Bacteria</taxon>
        <taxon>Bacillati</taxon>
        <taxon>Actinomycetota</taxon>
        <taxon>Actinomycetes</taxon>
        <taxon>Pseudonocardiales</taxon>
        <taxon>Pseudonocardiaceae</taxon>
        <taxon>Amycolatopsis</taxon>
    </lineage>
</organism>
<accession>A0A7W3ZE32</accession>